<dbReference type="EMBL" id="RDQH01000330">
    <property type="protein sequence ID" value="RXI02012.1"/>
    <property type="molecule type" value="Genomic_DNA"/>
</dbReference>
<dbReference type="GO" id="GO:0003723">
    <property type="term" value="F:RNA binding"/>
    <property type="evidence" value="ECO:0007669"/>
    <property type="project" value="UniProtKB-UniRule"/>
</dbReference>
<organism evidence="5 6">
    <name type="scientific">Malus domestica</name>
    <name type="common">Apple</name>
    <name type="synonym">Pyrus malus</name>
    <dbReference type="NCBI Taxonomy" id="3750"/>
    <lineage>
        <taxon>Eukaryota</taxon>
        <taxon>Viridiplantae</taxon>
        <taxon>Streptophyta</taxon>
        <taxon>Embryophyta</taxon>
        <taxon>Tracheophyta</taxon>
        <taxon>Spermatophyta</taxon>
        <taxon>Magnoliopsida</taxon>
        <taxon>eudicotyledons</taxon>
        <taxon>Gunneridae</taxon>
        <taxon>Pentapetalae</taxon>
        <taxon>rosids</taxon>
        <taxon>fabids</taxon>
        <taxon>Rosales</taxon>
        <taxon>Rosaceae</taxon>
        <taxon>Amygdaloideae</taxon>
        <taxon>Maleae</taxon>
        <taxon>Malus</taxon>
    </lineage>
</organism>
<dbReference type="STRING" id="3750.A0A498K9C9"/>
<protein>
    <recommendedName>
        <fullName evidence="4">K Homology domain-containing protein</fullName>
    </recommendedName>
</protein>
<keyword evidence="6" id="KW-1185">Reference proteome</keyword>
<evidence type="ECO:0000259" key="4">
    <source>
        <dbReference type="SMART" id="SM00322"/>
    </source>
</evidence>
<feature type="compositionally biased region" description="Basic and acidic residues" evidence="3">
    <location>
        <begin position="267"/>
        <end position="283"/>
    </location>
</feature>
<keyword evidence="2" id="KW-0694">RNA-binding</keyword>
<dbReference type="SMART" id="SM00322">
    <property type="entry name" value="KH"/>
    <property type="match status" value="3"/>
</dbReference>
<dbReference type="InterPro" id="IPR036612">
    <property type="entry name" value="KH_dom_type_1_sf"/>
</dbReference>
<dbReference type="InterPro" id="IPR004088">
    <property type="entry name" value="KH_dom_type_1"/>
</dbReference>
<dbReference type="FunFam" id="3.30.110.20:FF:000005">
    <property type="entry name" value="Uncharacterized protein At2g34160"/>
    <property type="match status" value="1"/>
</dbReference>
<feature type="domain" description="K Homology" evidence="4">
    <location>
        <begin position="289"/>
        <end position="360"/>
    </location>
</feature>
<keyword evidence="1" id="KW-0677">Repeat</keyword>
<evidence type="ECO:0000256" key="3">
    <source>
        <dbReference type="SAM" id="MobiDB-lite"/>
    </source>
</evidence>
<feature type="domain" description="K Homology" evidence="4">
    <location>
        <begin position="372"/>
        <end position="447"/>
    </location>
</feature>
<dbReference type="CDD" id="cd22460">
    <property type="entry name" value="KH-I_PEPPER_rpt2_like"/>
    <property type="match status" value="1"/>
</dbReference>
<dbReference type="InterPro" id="IPR004087">
    <property type="entry name" value="KH_dom"/>
</dbReference>
<dbReference type="InterPro" id="IPR002775">
    <property type="entry name" value="DNA/RNA-bd_Alba-like"/>
</dbReference>
<dbReference type="CDD" id="cd22461">
    <property type="entry name" value="KH-I_PEPPER_like_rpt3"/>
    <property type="match status" value="1"/>
</dbReference>
<feature type="region of interest" description="Disordered" evidence="3">
    <location>
        <begin position="472"/>
        <end position="497"/>
    </location>
</feature>
<feature type="domain" description="K Homology" evidence="4">
    <location>
        <begin position="539"/>
        <end position="609"/>
    </location>
</feature>
<dbReference type="InterPro" id="IPR036882">
    <property type="entry name" value="Alba-like_dom_sf"/>
</dbReference>
<dbReference type="Pfam" id="PF00013">
    <property type="entry name" value="KH_1"/>
    <property type="match status" value="3"/>
</dbReference>
<dbReference type="SUPFAM" id="SSF82704">
    <property type="entry name" value="AlbA-like"/>
    <property type="match status" value="1"/>
</dbReference>
<proteinExistence type="predicted"/>
<feature type="region of interest" description="Disordered" evidence="3">
    <location>
        <begin position="1"/>
        <end position="22"/>
    </location>
</feature>
<name>A0A498K9C9_MALDO</name>
<evidence type="ECO:0000313" key="5">
    <source>
        <dbReference type="EMBL" id="RXI02012.1"/>
    </source>
</evidence>
<evidence type="ECO:0000256" key="2">
    <source>
        <dbReference type="PROSITE-ProRule" id="PRU00117"/>
    </source>
</evidence>
<dbReference type="Pfam" id="PF01918">
    <property type="entry name" value="Alba"/>
    <property type="match status" value="1"/>
</dbReference>
<dbReference type="PROSITE" id="PS50084">
    <property type="entry name" value="KH_TYPE_1"/>
    <property type="match status" value="3"/>
</dbReference>
<evidence type="ECO:0000313" key="6">
    <source>
        <dbReference type="Proteomes" id="UP000290289"/>
    </source>
</evidence>
<accession>A0A498K9C9</accession>
<feature type="compositionally biased region" description="Low complexity" evidence="3">
    <location>
        <begin position="480"/>
        <end position="489"/>
    </location>
</feature>
<dbReference type="SUPFAM" id="SSF54791">
    <property type="entry name" value="Eukaryotic type KH-domain (KH-domain type I)"/>
    <property type="match status" value="3"/>
</dbReference>
<dbReference type="PANTHER" id="PTHR10288">
    <property type="entry name" value="KH DOMAIN CONTAINING RNA BINDING PROTEIN"/>
    <property type="match status" value="1"/>
</dbReference>
<comment type="caution">
    <text evidence="5">The sequence shown here is derived from an EMBL/GenBank/DDBJ whole genome shotgun (WGS) entry which is preliminary data.</text>
</comment>
<feature type="region of interest" description="Disordered" evidence="3">
    <location>
        <begin position="255"/>
        <end position="283"/>
    </location>
</feature>
<dbReference type="AlphaFoldDB" id="A0A498K9C9"/>
<dbReference type="Gene3D" id="3.30.110.20">
    <property type="entry name" value="Alba-like domain"/>
    <property type="match status" value="1"/>
</dbReference>
<dbReference type="Proteomes" id="UP000290289">
    <property type="component" value="Chromosome 4"/>
</dbReference>
<gene>
    <name evidence="5" type="ORF">DVH24_015361</name>
</gene>
<dbReference type="Gene3D" id="3.30.1370.10">
    <property type="entry name" value="K Homology domain, type 1"/>
    <property type="match status" value="1"/>
</dbReference>
<sequence length="708" mass="76779">MAAAQMQRVASPPPQSVEAPKKNRIQVSNTKKPLFFYVNLAKRYIEQYNEVELSSLGMAITTVITIAEILKNNGLAIEKKVSTSTVGMKDESKGRLVQKAKIEIVLGKSEKFDAIMQMNADVFDSEYFSSFGQFMAEADKLYGELDGGEVPVTVAEIDGEIENAQPLVEDQATALDPAPELTEANVQGYEQEHGVTFAQEQEDAFAQFQAQQQEDALAQFQAQKQEDALAQFQAQEQEEALAQFQAQEQVELSVEVQEEEAQLPEQNQERHEDAAVAGGGEKKWPGWPGESVFRMLVPAQKVGSIIGRKGEFIKKIVEETRARIKILDGNGFWQGGARFFSAPAMDGLLRVHKRIIDGLDGDSSHAPPGMGGKVSTKLLVAASQAGSLIGKQGGTVKSIQEASNCIVRVLGSEDLPIFALQDDRVVEVVGEGVGVHKAIELIAAHLRKFLVDRSIIPIFEMHMQMANPQMDHGPPHQNWGPPQGHPHNAGHGGPGYGPPNPNTCHLLGSLTITIHRLTCLHLWRNSLIMVYRLMEEKLQWITKQLQIPLSYADAVIGTAGASISYIRRASGATVTIQETRGVPGEMTVEISGSAPEVQAAQQLIQAMLVVLAFDSSILIMLSGLLDFCEVIIGVRANVTDLDSPLLVVLQNFMADAGAPQPTPTPGSVDQGYNNYATHGSVYASPPSNQGHAGQHGGYGSAYGSHYGY</sequence>
<evidence type="ECO:0000256" key="1">
    <source>
        <dbReference type="ARBA" id="ARBA00022737"/>
    </source>
</evidence>
<dbReference type="Gene3D" id="3.30.310.210">
    <property type="match status" value="1"/>
</dbReference>
<reference evidence="5 6" key="1">
    <citation type="submission" date="2018-10" db="EMBL/GenBank/DDBJ databases">
        <title>A high-quality apple genome assembly.</title>
        <authorList>
            <person name="Hu J."/>
        </authorList>
    </citation>
    <scope>NUCLEOTIDE SEQUENCE [LARGE SCALE GENOMIC DNA]</scope>
    <source>
        <strain evidence="6">cv. HFTH1</strain>
        <tissue evidence="5">Young leaf</tissue>
    </source>
</reference>